<evidence type="ECO:0000313" key="4">
    <source>
        <dbReference type="WBParaSite" id="EgrG_000210600"/>
    </source>
</evidence>
<gene>
    <name evidence="2" type="ORF">EgrG_000210600</name>
</gene>
<dbReference type="WBParaSite" id="EgrG_000210600">
    <property type="protein sequence ID" value="EgrG_000210600"/>
    <property type="gene ID" value="EgrG_000210600"/>
</dbReference>
<protein>
    <submittedName>
        <fullName evidence="2 4">Expressed conserved protein</fullName>
    </submittedName>
</protein>
<evidence type="ECO:0000256" key="1">
    <source>
        <dbReference type="SAM" id="MobiDB-lite"/>
    </source>
</evidence>
<sequence>METPTTTNIYPEMSPPLLETVMRLTIDKVKTQRSPTAVPVASQPQTPRPSSGGGEQSQRLVPFARSKSTSLLRTLLIIQIGRKTSRLLSLISQPDLSQSVKPIQQVPSAPLQPPPAEEPQPRCTHGGKRRSSEDENIQTEGSAVPLRERPNSLEGPSLEKAPCLEKINRTYSVSCTSGEISPVRGLNQLSLQASTNTTVSYGEDSCPRCQRCSMWMQQQQQLRPNTSKFQLCEPVQQC</sequence>
<feature type="region of interest" description="Disordered" evidence="1">
    <location>
        <begin position="28"/>
        <end position="62"/>
    </location>
</feature>
<dbReference type="EMBL" id="LK028580">
    <property type="protein sequence ID" value="CDS19923.1"/>
    <property type="molecule type" value="Genomic_DNA"/>
</dbReference>
<evidence type="ECO:0000313" key="2">
    <source>
        <dbReference type="EMBL" id="CDS19923.1"/>
    </source>
</evidence>
<dbReference type="Proteomes" id="UP000492820">
    <property type="component" value="Unassembled WGS sequence"/>
</dbReference>
<accession>A0A068WN80</accession>
<feature type="region of interest" description="Disordered" evidence="1">
    <location>
        <begin position="96"/>
        <end position="158"/>
    </location>
</feature>
<dbReference type="OrthoDB" id="6277242at2759"/>
<proteinExistence type="predicted"/>
<reference evidence="2 3" key="1">
    <citation type="journal article" date="2013" name="Nature">
        <title>The genomes of four tapeworm species reveal adaptations to parasitism.</title>
        <authorList>
            <person name="Tsai I.J."/>
            <person name="Zarowiecki M."/>
            <person name="Holroyd N."/>
            <person name="Garciarrubio A."/>
            <person name="Sanchez-Flores A."/>
            <person name="Brooks K.L."/>
            <person name="Tracey A."/>
            <person name="Bobes R.J."/>
            <person name="Fragoso G."/>
            <person name="Sciutto E."/>
            <person name="Aslett M."/>
            <person name="Beasley H."/>
            <person name="Bennett H.M."/>
            <person name="Cai J."/>
            <person name="Camicia F."/>
            <person name="Clark R."/>
            <person name="Cucher M."/>
            <person name="De Silva N."/>
            <person name="Day T.A."/>
            <person name="Deplazes P."/>
            <person name="Estrada K."/>
            <person name="Fernandez C."/>
            <person name="Holland P.W."/>
            <person name="Hou J."/>
            <person name="Hu S."/>
            <person name="Huckvale T."/>
            <person name="Hung S.S."/>
            <person name="Kamenetzky L."/>
            <person name="Keane J.A."/>
            <person name="Kiss F."/>
            <person name="Koziol U."/>
            <person name="Lambert O."/>
            <person name="Liu K."/>
            <person name="Luo X."/>
            <person name="Luo Y."/>
            <person name="Macchiaroli N."/>
            <person name="Nichol S."/>
            <person name="Paps J."/>
            <person name="Parkinson J."/>
            <person name="Pouchkina-Stantcheva N."/>
            <person name="Riddiford N."/>
            <person name="Rosenzvit M."/>
            <person name="Salinas G."/>
            <person name="Wasmuth J.D."/>
            <person name="Zamanian M."/>
            <person name="Zheng Y."/>
            <person name="Cai X."/>
            <person name="Soberon X."/>
            <person name="Olson P.D."/>
            <person name="Laclette J.P."/>
            <person name="Brehm K."/>
            <person name="Berriman M."/>
            <person name="Garciarrubio A."/>
            <person name="Bobes R.J."/>
            <person name="Fragoso G."/>
            <person name="Sanchez-Flores A."/>
            <person name="Estrada K."/>
            <person name="Cevallos M.A."/>
            <person name="Morett E."/>
            <person name="Gonzalez V."/>
            <person name="Portillo T."/>
            <person name="Ochoa-Leyva A."/>
            <person name="Jose M.V."/>
            <person name="Sciutto E."/>
            <person name="Landa A."/>
            <person name="Jimenez L."/>
            <person name="Valdes V."/>
            <person name="Carrero J.C."/>
            <person name="Larralde C."/>
            <person name="Morales-Montor J."/>
            <person name="Limon-Lason J."/>
            <person name="Soberon X."/>
            <person name="Laclette J.P."/>
        </authorList>
    </citation>
    <scope>NUCLEOTIDE SEQUENCE [LARGE SCALE GENOMIC DNA]</scope>
</reference>
<evidence type="ECO:0000313" key="3">
    <source>
        <dbReference type="Proteomes" id="UP000492820"/>
    </source>
</evidence>
<organism evidence="2">
    <name type="scientific">Echinococcus granulosus</name>
    <name type="common">Hydatid tapeworm</name>
    <dbReference type="NCBI Taxonomy" id="6210"/>
    <lineage>
        <taxon>Eukaryota</taxon>
        <taxon>Metazoa</taxon>
        <taxon>Spiralia</taxon>
        <taxon>Lophotrochozoa</taxon>
        <taxon>Platyhelminthes</taxon>
        <taxon>Cestoda</taxon>
        <taxon>Eucestoda</taxon>
        <taxon>Cyclophyllidea</taxon>
        <taxon>Taeniidae</taxon>
        <taxon>Echinococcus</taxon>
        <taxon>Echinococcus granulosus group</taxon>
    </lineage>
</organism>
<name>A0A068WN80_ECHGR</name>
<reference evidence="2" key="2">
    <citation type="submission" date="2014-06" db="EMBL/GenBank/DDBJ databases">
        <authorList>
            <person name="Aslett M."/>
        </authorList>
    </citation>
    <scope>NUCLEOTIDE SEQUENCE</scope>
</reference>
<dbReference type="AlphaFoldDB" id="A0A068WN80"/>
<reference evidence="4" key="3">
    <citation type="submission" date="2020-10" db="UniProtKB">
        <authorList>
            <consortium name="WormBaseParasite"/>
        </authorList>
    </citation>
    <scope>IDENTIFICATION</scope>
</reference>